<keyword evidence="2" id="KW-1185">Reference proteome</keyword>
<protein>
    <submittedName>
        <fullName evidence="1">Uncharacterized protein</fullName>
    </submittedName>
</protein>
<evidence type="ECO:0000313" key="1">
    <source>
        <dbReference type="EMBL" id="ATN94610.1"/>
    </source>
</evidence>
<dbReference type="Proteomes" id="UP000242032">
    <property type="component" value="Segment"/>
</dbReference>
<reference evidence="1 2" key="1">
    <citation type="journal article" date="2017" name="Viruses">
        <title>Differential Effect of Newly Isolated Phages Belonging to PB1-Like, phiKZ-Like and LUZ24-Like Viruses against Multi-Drug Resistant Pseudomonas aeruginosa under Varying Growth Conditions.</title>
        <authorList>
            <person name="Latz S."/>
            <person name="Kruttgen A."/>
            <person name="Hafner H."/>
            <person name="Buhl E.M."/>
            <person name="Ritter K."/>
            <person name="Horz H.P."/>
        </authorList>
    </citation>
    <scope>NUCLEOTIDE SEQUENCE [LARGE SCALE GENOMIC DNA]</scope>
</reference>
<name>A0A2D1GQK5_9CAUD</name>
<gene>
    <name evidence="1" type="ORF">SL2_033</name>
</gene>
<organism evidence="1 2">
    <name type="scientific">Pseudomonas phage SL2</name>
    <dbReference type="NCBI Taxonomy" id="2041345"/>
    <lineage>
        <taxon>Viruses</taxon>
        <taxon>Duplodnaviria</taxon>
        <taxon>Heunggongvirae</taxon>
        <taxon>Uroviricota</taxon>
        <taxon>Caudoviricetes</taxon>
        <taxon>Chimalliviridae</taxon>
        <taxon>Phikzvirus</taxon>
        <taxon>Phikzvirus SL2</taxon>
    </lineage>
</organism>
<sequence length="217" mass="25170">MASIISLPFIKLVISRNNNYTVNHQSGADNVPHLCVKVKHSNGYAWFGIIIVDYEKRTSGWTEEEFNAVVTRFHEAMNSQCDIQRLETDINRLMDSIQDVVTGRKRPTLFGGDSNDFIQMHLQNNIQLDIYRNEINEDTLTYGGYRGKVSLRHGYEEYNFFLYHRGIILNHYIDAEIAKELIEDALNKTFPEITYLPLATVEPTAVERTRNRHQDKS</sequence>
<accession>A0A2D1GQK5</accession>
<dbReference type="EMBL" id="MF805716">
    <property type="protein sequence ID" value="ATN94610.1"/>
    <property type="molecule type" value="Genomic_DNA"/>
</dbReference>
<proteinExistence type="predicted"/>
<evidence type="ECO:0000313" key="2">
    <source>
        <dbReference type="Proteomes" id="UP000242032"/>
    </source>
</evidence>